<dbReference type="AlphaFoldDB" id="A0A8C9ZGJ2"/>
<dbReference type="SMART" id="SM00034">
    <property type="entry name" value="CLECT"/>
    <property type="match status" value="1"/>
</dbReference>
<dbReference type="PROSITE" id="PS50041">
    <property type="entry name" value="C_TYPE_LECTIN_2"/>
    <property type="match status" value="1"/>
</dbReference>
<feature type="coiled-coil region" evidence="4">
    <location>
        <begin position="78"/>
        <end position="112"/>
    </location>
</feature>
<keyword evidence="4" id="KW-0175">Coiled coil</keyword>
<protein>
    <recommendedName>
        <fullName evidence="6">C-type lectin domain-containing protein</fullName>
    </recommendedName>
</protein>
<accession>A0A8C9ZGJ2</accession>
<evidence type="ECO:0000256" key="1">
    <source>
        <dbReference type="ARBA" id="ARBA00022734"/>
    </source>
</evidence>
<sequence length="252" mass="28344">RLSFNLSARKEEETVYDEVKVQSETNKPTADTNAGVLLDKKGNNRRGQYQQLACCLGILCVILLLGIIAVVVYHQSKITNLTAVNQNLATRNQELETQRNNVTEELNNLKTNCNKVRQCKPCQNGWKRTESNCYAYNNAEPPNQKTWEEAQQDCRGKSSDLAVVHSQDEQTALNKYSVGSSGTDGYWFGLRAEGGRWKWIDGSNLTESYWTPQPPPTATDGQCGMSVQNVGWRSVNCTEKKQWICIMKVLSV</sequence>
<feature type="transmembrane region" description="Helical" evidence="5">
    <location>
        <begin position="52"/>
        <end position="73"/>
    </location>
</feature>
<evidence type="ECO:0000313" key="7">
    <source>
        <dbReference type="Ensembl" id="ENSSLUP00000038125.1"/>
    </source>
</evidence>
<dbReference type="Gene3D" id="3.10.100.10">
    <property type="entry name" value="Mannose-Binding Protein A, subunit A"/>
    <property type="match status" value="1"/>
</dbReference>
<dbReference type="InterPro" id="IPR016187">
    <property type="entry name" value="CTDL_fold"/>
</dbReference>
<evidence type="ECO:0000256" key="2">
    <source>
        <dbReference type="ARBA" id="ARBA00023157"/>
    </source>
</evidence>
<dbReference type="Ensembl" id="ENSSLUT00000039334.1">
    <property type="protein sequence ID" value="ENSSLUP00000038125.1"/>
    <property type="gene ID" value="ENSSLUG00000017037.1"/>
</dbReference>
<dbReference type="PROSITE" id="PS00615">
    <property type="entry name" value="C_TYPE_LECTIN_1"/>
    <property type="match status" value="1"/>
</dbReference>
<dbReference type="SUPFAM" id="SSF56436">
    <property type="entry name" value="C-type lectin-like"/>
    <property type="match status" value="1"/>
</dbReference>
<dbReference type="InterPro" id="IPR001304">
    <property type="entry name" value="C-type_lectin-like"/>
</dbReference>
<dbReference type="Pfam" id="PF00059">
    <property type="entry name" value="Lectin_C"/>
    <property type="match status" value="1"/>
</dbReference>
<evidence type="ECO:0000256" key="4">
    <source>
        <dbReference type="SAM" id="Coils"/>
    </source>
</evidence>
<proteinExistence type="predicted"/>
<organism evidence="7 8">
    <name type="scientific">Sander lucioperca</name>
    <name type="common">Pike-perch</name>
    <name type="synonym">Perca lucioperca</name>
    <dbReference type="NCBI Taxonomy" id="283035"/>
    <lineage>
        <taxon>Eukaryota</taxon>
        <taxon>Metazoa</taxon>
        <taxon>Chordata</taxon>
        <taxon>Craniata</taxon>
        <taxon>Vertebrata</taxon>
        <taxon>Euteleostomi</taxon>
        <taxon>Actinopterygii</taxon>
        <taxon>Neopterygii</taxon>
        <taxon>Teleostei</taxon>
        <taxon>Neoteleostei</taxon>
        <taxon>Acanthomorphata</taxon>
        <taxon>Eupercaria</taxon>
        <taxon>Perciformes</taxon>
        <taxon>Percoidei</taxon>
        <taxon>Percidae</taxon>
        <taxon>Luciopercinae</taxon>
        <taxon>Sander</taxon>
    </lineage>
</organism>
<dbReference type="Proteomes" id="UP000694568">
    <property type="component" value="Unplaced"/>
</dbReference>
<dbReference type="PANTHER" id="PTHR46490">
    <property type="entry name" value="C-TYPE LECTIN DOMAIN FAMILY 12 MEMBER A-RELATED"/>
    <property type="match status" value="1"/>
</dbReference>
<dbReference type="InterPro" id="IPR018378">
    <property type="entry name" value="C-type_lectin_CS"/>
</dbReference>
<dbReference type="InterPro" id="IPR052309">
    <property type="entry name" value="C-type_Lectin_Domain_Fam1"/>
</dbReference>
<dbReference type="PANTHER" id="PTHR46490:SF6">
    <property type="entry name" value="ASIALOGLYCOPROTEIN RECEPTOR 1-LIKE-RELATED"/>
    <property type="match status" value="1"/>
</dbReference>
<keyword evidence="2" id="KW-1015">Disulfide bond</keyword>
<evidence type="ECO:0000256" key="5">
    <source>
        <dbReference type="SAM" id="Phobius"/>
    </source>
</evidence>
<keyword evidence="1" id="KW-0430">Lectin</keyword>
<dbReference type="InterPro" id="IPR016186">
    <property type="entry name" value="C-type_lectin-like/link_sf"/>
</dbReference>
<reference evidence="7" key="1">
    <citation type="submission" date="2025-08" db="UniProtKB">
        <authorList>
            <consortium name="Ensembl"/>
        </authorList>
    </citation>
    <scope>IDENTIFICATION</scope>
</reference>
<evidence type="ECO:0000259" key="6">
    <source>
        <dbReference type="PROSITE" id="PS50041"/>
    </source>
</evidence>
<reference evidence="7" key="2">
    <citation type="submission" date="2025-09" db="UniProtKB">
        <authorList>
            <consortium name="Ensembl"/>
        </authorList>
    </citation>
    <scope>IDENTIFICATION</scope>
</reference>
<evidence type="ECO:0000256" key="3">
    <source>
        <dbReference type="ARBA" id="ARBA00023180"/>
    </source>
</evidence>
<keyword evidence="8" id="KW-1185">Reference proteome</keyword>
<keyword evidence="5" id="KW-0812">Transmembrane</keyword>
<evidence type="ECO:0000313" key="8">
    <source>
        <dbReference type="Proteomes" id="UP000694568"/>
    </source>
</evidence>
<name>A0A8C9ZGJ2_SANLU</name>
<dbReference type="GO" id="GO:0030246">
    <property type="term" value="F:carbohydrate binding"/>
    <property type="evidence" value="ECO:0007669"/>
    <property type="project" value="UniProtKB-KW"/>
</dbReference>
<feature type="domain" description="C-type lectin" evidence="6">
    <location>
        <begin position="129"/>
        <end position="246"/>
    </location>
</feature>
<keyword evidence="3" id="KW-0325">Glycoprotein</keyword>
<dbReference type="GeneTree" id="ENSGT01030000234575"/>
<keyword evidence="5" id="KW-0472">Membrane</keyword>
<keyword evidence="5" id="KW-1133">Transmembrane helix</keyword>